<dbReference type="InterPro" id="IPR018490">
    <property type="entry name" value="cNMP-bd_dom_sf"/>
</dbReference>
<dbReference type="RefSeq" id="WP_147023443.1">
    <property type="nucleotide sequence ID" value="NZ_BJYU01000398.1"/>
</dbReference>
<dbReference type="InterPro" id="IPR012318">
    <property type="entry name" value="HTH_CRP"/>
</dbReference>
<dbReference type="SMART" id="SM00100">
    <property type="entry name" value="cNMP"/>
    <property type="match status" value="1"/>
</dbReference>
<dbReference type="InterPro" id="IPR000595">
    <property type="entry name" value="cNMP-bd_dom"/>
</dbReference>
<keyword evidence="3" id="KW-0804">Transcription</keyword>
<dbReference type="GO" id="GO:0003677">
    <property type="term" value="F:DNA binding"/>
    <property type="evidence" value="ECO:0007669"/>
    <property type="project" value="UniProtKB-KW"/>
</dbReference>
<name>A0A512C4Y3_9HYPH</name>
<gene>
    <name evidence="5" type="ORF">MAE02_69800</name>
</gene>
<comment type="caution">
    <text evidence="5">The sequence shown here is derived from an EMBL/GenBank/DDBJ whole genome shotgun (WGS) entry which is preliminary data.</text>
</comment>
<dbReference type="InterPro" id="IPR050397">
    <property type="entry name" value="Env_Response_Regulators"/>
</dbReference>
<accession>A0A512C4Y3</accession>
<dbReference type="SMART" id="SM00419">
    <property type="entry name" value="HTH_CRP"/>
    <property type="match status" value="1"/>
</dbReference>
<dbReference type="AlphaFoldDB" id="A0A512C4Y3"/>
<sequence length="262" mass="28927">MAHPLIRKLEQFTRLSADDQRLLERVTSEHVRRIGPREDIVSEGDEPGEIHLILSGWACRSKQLEDGRGAILAFLLPGDLCDLDNFLLRTMDHSVGALTAVTLAGIPRSLFEDLMLNHARIAQALWSSALIDAAIQREWTLNLSQRTAYERLCHLLCELFLRLRTVGLTQGSSCELPVTQAKLAEATGLTLVHLNRMLQELRAANLVVLKSKTLTIPNLEVLMSAALFNPAYLHLDQAGEASDTAAAVPILALDERSDGLQL</sequence>
<dbReference type="Gene3D" id="1.10.10.10">
    <property type="entry name" value="Winged helix-like DNA-binding domain superfamily/Winged helix DNA-binding domain"/>
    <property type="match status" value="1"/>
</dbReference>
<dbReference type="Proteomes" id="UP000321085">
    <property type="component" value="Unassembled WGS sequence"/>
</dbReference>
<evidence type="ECO:0000259" key="4">
    <source>
        <dbReference type="PROSITE" id="PS51063"/>
    </source>
</evidence>
<dbReference type="GO" id="GO:0003700">
    <property type="term" value="F:DNA-binding transcription factor activity"/>
    <property type="evidence" value="ECO:0007669"/>
    <property type="project" value="TreeGrafter"/>
</dbReference>
<keyword evidence="6" id="KW-1185">Reference proteome</keyword>
<evidence type="ECO:0000256" key="3">
    <source>
        <dbReference type="ARBA" id="ARBA00023163"/>
    </source>
</evidence>
<evidence type="ECO:0000256" key="1">
    <source>
        <dbReference type="ARBA" id="ARBA00023015"/>
    </source>
</evidence>
<dbReference type="EMBL" id="BJYU01000398">
    <property type="protein sequence ID" value="GEO19284.1"/>
    <property type="molecule type" value="Genomic_DNA"/>
</dbReference>
<evidence type="ECO:0000313" key="6">
    <source>
        <dbReference type="Proteomes" id="UP000321085"/>
    </source>
</evidence>
<evidence type="ECO:0000313" key="5">
    <source>
        <dbReference type="EMBL" id="GEO19284.1"/>
    </source>
</evidence>
<keyword evidence="2" id="KW-0238">DNA-binding</keyword>
<dbReference type="InterPro" id="IPR014710">
    <property type="entry name" value="RmlC-like_jellyroll"/>
</dbReference>
<keyword evidence="1" id="KW-0805">Transcription regulation</keyword>
<organism evidence="5 6">
    <name type="scientific">Microvirga aerophila</name>
    <dbReference type="NCBI Taxonomy" id="670291"/>
    <lineage>
        <taxon>Bacteria</taxon>
        <taxon>Pseudomonadati</taxon>
        <taxon>Pseudomonadota</taxon>
        <taxon>Alphaproteobacteria</taxon>
        <taxon>Hyphomicrobiales</taxon>
        <taxon>Methylobacteriaceae</taxon>
        <taxon>Microvirga</taxon>
    </lineage>
</organism>
<dbReference type="CDD" id="cd00038">
    <property type="entry name" value="CAP_ED"/>
    <property type="match status" value="1"/>
</dbReference>
<dbReference type="PANTHER" id="PTHR24567">
    <property type="entry name" value="CRP FAMILY TRANSCRIPTIONAL REGULATORY PROTEIN"/>
    <property type="match status" value="1"/>
</dbReference>
<proteinExistence type="predicted"/>
<dbReference type="PANTHER" id="PTHR24567:SF68">
    <property type="entry name" value="DNA-BINDING TRANSCRIPTIONAL DUAL REGULATOR CRP"/>
    <property type="match status" value="1"/>
</dbReference>
<protein>
    <submittedName>
        <fullName evidence="5">Crp/Fnr family transcriptional regulator</fullName>
    </submittedName>
</protein>
<feature type="domain" description="HTH crp-type" evidence="4">
    <location>
        <begin position="146"/>
        <end position="220"/>
    </location>
</feature>
<dbReference type="InterPro" id="IPR036388">
    <property type="entry name" value="WH-like_DNA-bd_sf"/>
</dbReference>
<reference evidence="5 6" key="1">
    <citation type="submission" date="2019-07" db="EMBL/GenBank/DDBJ databases">
        <title>Whole genome shotgun sequence of Microvirga aerophila NBRC 106136.</title>
        <authorList>
            <person name="Hosoyama A."/>
            <person name="Uohara A."/>
            <person name="Ohji S."/>
            <person name="Ichikawa N."/>
        </authorList>
    </citation>
    <scope>NUCLEOTIDE SEQUENCE [LARGE SCALE GENOMIC DNA]</scope>
    <source>
        <strain evidence="5 6">NBRC 106136</strain>
    </source>
</reference>
<evidence type="ECO:0000256" key="2">
    <source>
        <dbReference type="ARBA" id="ARBA00023125"/>
    </source>
</evidence>
<dbReference type="SUPFAM" id="SSF46785">
    <property type="entry name" value="Winged helix' DNA-binding domain"/>
    <property type="match status" value="1"/>
</dbReference>
<dbReference type="Gene3D" id="2.60.120.10">
    <property type="entry name" value="Jelly Rolls"/>
    <property type="match status" value="1"/>
</dbReference>
<dbReference type="PROSITE" id="PS51063">
    <property type="entry name" value="HTH_CRP_2"/>
    <property type="match status" value="1"/>
</dbReference>
<dbReference type="InterPro" id="IPR036390">
    <property type="entry name" value="WH_DNA-bd_sf"/>
</dbReference>
<dbReference type="GO" id="GO:0005829">
    <property type="term" value="C:cytosol"/>
    <property type="evidence" value="ECO:0007669"/>
    <property type="project" value="TreeGrafter"/>
</dbReference>
<dbReference type="SUPFAM" id="SSF51206">
    <property type="entry name" value="cAMP-binding domain-like"/>
    <property type="match status" value="1"/>
</dbReference>
<dbReference type="Pfam" id="PF13545">
    <property type="entry name" value="HTH_Crp_2"/>
    <property type="match status" value="1"/>
</dbReference>
<dbReference type="Pfam" id="PF00027">
    <property type="entry name" value="cNMP_binding"/>
    <property type="match status" value="1"/>
</dbReference>